<evidence type="ECO:0000259" key="1">
    <source>
        <dbReference type="Pfam" id="PF11823"/>
    </source>
</evidence>
<evidence type="ECO:0000313" key="2">
    <source>
        <dbReference type="EMBL" id="MFC4804676.1"/>
    </source>
</evidence>
<gene>
    <name evidence="2" type="ORF">ACFO4R_06220</name>
</gene>
<feature type="domain" description="Putative Se/S carrier protein-like" evidence="1">
    <location>
        <begin position="5"/>
        <end position="50"/>
    </location>
</feature>
<dbReference type="EMBL" id="JBHSHL010000022">
    <property type="protein sequence ID" value="MFC4804676.1"/>
    <property type="molecule type" value="Genomic_DNA"/>
</dbReference>
<dbReference type="Proteomes" id="UP001595916">
    <property type="component" value="Unassembled WGS sequence"/>
</dbReference>
<evidence type="ECO:0000313" key="3">
    <source>
        <dbReference type="Proteomes" id="UP001595916"/>
    </source>
</evidence>
<sequence>MEQSKYLVLFFTQYGAINYSKLLKKTGIENFTRPVPRSLSSSCGICIETQTDRDLMNFLTEDVEGIYKVKGEDYELIYRSEE</sequence>
<comment type="caution">
    <text evidence="2">The sequence shown here is derived from an EMBL/GenBank/DDBJ whole genome shotgun (WGS) entry which is preliminary data.</text>
</comment>
<accession>A0ABV9QLZ0</accession>
<proteinExistence type="predicted"/>
<reference evidence="3" key="1">
    <citation type="journal article" date="2019" name="Int. J. Syst. Evol. Microbiol.">
        <title>The Global Catalogue of Microorganisms (GCM) 10K type strain sequencing project: providing services to taxonomists for standard genome sequencing and annotation.</title>
        <authorList>
            <consortium name="The Broad Institute Genomics Platform"/>
            <consortium name="The Broad Institute Genome Sequencing Center for Infectious Disease"/>
            <person name="Wu L."/>
            <person name="Ma J."/>
        </authorList>
    </citation>
    <scope>NUCLEOTIDE SEQUENCE [LARGE SCALE GENOMIC DNA]</scope>
    <source>
        <strain evidence="3">CCUG 46385</strain>
    </source>
</reference>
<name>A0ABV9QLZ0_9FIRM</name>
<keyword evidence="3" id="KW-1185">Reference proteome</keyword>
<dbReference type="InterPro" id="IPR021778">
    <property type="entry name" value="Se/S_carrier-like"/>
</dbReference>
<dbReference type="RefSeq" id="WP_379788190.1">
    <property type="nucleotide sequence ID" value="NZ_JBHSHL010000022.1"/>
</dbReference>
<dbReference type="Pfam" id="PF11823">
    <property type="entry name" value="Se_S_carrier"/>
    <property type="match status" value="1"/>
</dbReference>
<protein>
    <submittedName>
        <fullName evidence="2">DUF3343 domain-containing protein</fullName>
    </submittedName>
</protein>
<organism evidence="2 3">
    <name type="scientific">Filifactor villosus</name>
    <dbReference type="NCBI Taxonomy" id="29374"/>
    <lineage>
        <taxon>Bacteria</taxon>
        <taxon>Bacillati</taxon>
        <taxon>Bacillota</taxon>
        <taxon>Clostridia</taxon>
        <taxon>Peptostreptococcales</taxon>
        <taxon>Filifactoraceae</taxon>
        <taxon>Filifactor</taxon>
    </lineage>
</organism>